<dbReference type="InterPro" id="IPR001029">
    <property type="entry name" value="Flagellin_N"/>
</dbReference>
<reference evidence="3" key="1">
    <citation type="submission" date="2020-05" db="EMBL/GenBank/DDBJ databases">
        <title>Frigoriglobus tundricola gen. nov., sp. nov., a psychrotolerant cellulolytic planctomycete of the family Gemmataceae with two divergent copies of 16S rRNA gene.</title>
        <authorList>
            <person name="Kulichevskaya I.S."/>
            <person name="Ivanova A.A."/>
            <person name="Naumoff D.G."/>
            <person name="Beletsky A.V."/>
            <person name="Rijpstra W.I.C."/>
            <person name="Sinninghe Damste J.S."/>
            <person name="Mardanov A.V."/>
            <person name="Ravin N.V."/>
            <person name="Dedysh S.N."/>
        </authorList>
    </citation>
    <scope>NUCLEOTIDE SEQUENCE [LARGE SCALE GENOMIC DNA]</scope>
    <source>
        <strain evidence="3">PL17</strain>
    </source>
</reference>
<dbReference type="GO" id="GO:0005198">
    <property type="term" value="F:structural molecule activity"/>
    <property type="evidence" value="ECO:0007669"/>
    <property type="project" value="InterPro"/>
</dbReference>
<dbReference type="SUPFAM" id="SSF64518">
    <property type="entry name" value="Phase 1 flagellin"/>
    <property type="match status" value="1"/>
</dbReference>
<dbReference type="PANTHER" id="PTHR42792:SF1">
    <property type="entry name" value="FLAGELLAR HOOK-ASSOCIATED PROTEIN 3"/>
    <property type="match status" value="1"/>
</dbReference>
<keyword evidence="3" id="KW-1185">Reference proteome</keyword>
<evidence type="ECO:0000313" key="2">
    <source>
        <dbReference type="EMBL" id="QJW97994.1"/>
    </source>
</evidence>
<dbReference type="RefSeq" id="WP_171473267.1">
    <property type="nucleotide sequence ID" value="NZ_CP053452.2"/>
</dbReference>
<sequence length="314" mass="32875">MRVTSFSQTTNAIAYIEQQSATLAQVQNQVSTGIRVNQPSDDPVAFAQISQVKATSARLTTYTQNISTATSTLNNSVSTLTNVNNLLVQAQQLAQEGADASTNSTQTNRAALATQVNSLINQALSDANSQPDGRSLYAGTATGTVPFTVATTNANGEPETIAYNGTAQSASVITGENQTVNTRYAGNTVFQQSGADVFQALVGLRDNLENTSLSSNQLSAALNQSITQLTAARGAINDVTGKQSADLSTLQTLTNTISTTQTATQDQLSTLQSTDYASAVVQLQAQQTQLQAIYASTAQLLQPGFLSFIQTATA</sequence>
<accession>A0A6M5YX08</accession>
<organism evidence="2 3">
    <name type="scientific">Frigoriglobus tundricola</name>
    <dbReference type="NCBI Taxonomy" id="2774151"/>
    <lineage>
        <taxon>Bacteria</taxon>
        <taxon>Pseudomonadati</taxon>
        <taxon>Planctomycetota</taxon>
        <taxon>Planctomycetia</taxon>
        <taxon>Gemmatales</taxon>
        <taxon>Gemmataceae</taxon>
        <taxon>Frigoriglobus</taxon>
    </lineage>
</organism>
<dbReference type="GO" id="GO:0009288">
    <property type="term" value="C:bacterial-type flagellum"/>
    <property type="evidence" value="ECO:0007669"/>
    <property type="project" value="InterPro"/>
</dbReference>
<evidence type="ECO:0000259" key="1">
    <source>
        <dbReference type="Pfam" id="PF00669"/>
    </source>
</evidence>
<dbReference type="AlphaFoldDB" id="A0A6M5YX08"/>
<proteinExistence type="predicted"/>
<dbReference type="EMBL" id="CP053452">
    <property type="protein sequence ID" value="QJW97994.1"/>
    <property type="molecule type" value="Genomic_DNA"/>
</dbReference>
<feature type="domain" description="Flagellin N-terminal" evidence="1">
    <location>
        <begin position="9"/>
        <end position="141"/>
    </location>
</feature>
<dbReference type="PANTHER" id="PTHR42792">
    <property type="entry name" value="FLAGELLIN"/>
    <property type="match status" value="1"/>
</dbReference>
<dbReference type="InterPro" id="IPR001492">
    <property type="entry name" value="Flagellin"/>
</dbReference>
<protein>
    <recommendedName>
        <fullName evidence="1">Flagellin N-terminal domain-containing protein</fullName>
    </recommendedName>
</protein>
<dbReference type="Proteomes" id="UP000503447">
    <property type="component" value="Chromosome"/>
</dbReference>
<dbReference type="KEGG" id="ftj:FTUN_5574"/>
<dbReference type="Pfam" id="PF00669">
    <property type="entry name" value="Flagellin_N"/>
    <property type="match status" value="1"/>
</dbReference>
<gene>
    <name evidence="2" type="ORF">FTUN_5574</name>
</gene>
<dbReference type="Gene3D" id="1.20.1330.10">
    <property type="entry name" value="f41 fragment of flagellin, N-terminal domain"/>
    <property type="match status" value="1"/>
</dbReference>
<name>A0A6M5YX08_9BACT</name>
<evidence type="ECO:0000313" key="3">
    <source>
        <dbReference type="Proteomes" id="UP000503447"/>
    </source>
</evidence>